<reference evidence="10" key="1">
    <citation type="journal article" date="2014" name="Int. J. Syst. Evol. Microbiol.">
        <title>Complete genome sequence of Corynebacterium casei LMG S-19264T (=DSM 44701T), isolated from a smear-ripened cheese.</title>
        <authorList>
            <consortium name="US DOE Joint Genome Institute (JGI-PGF)"/>
            <person name="Walter F."/>
            <person name="Albersmeier A."/>
            <person name="Kalinowski J."/>
            <person name="Ruckert C."/>
        </authorList>
    </citation>
    <scope>NUCLEOTIDE SEQUENCE</scope>
    <source>
        <strain evidence="10">JCM 4346</strain>
    </source>
</reference>
<gene>
    <name evidence="10" type="ORF">GCM10010251_46910</name>
</gene>
<evidence type="ECO:0000256" key="7">
    <source>
        <dbReference type="ARBA" id="ARBA00023251"/>
    </source>
</evidence>
<comment type="caution">
    <text evidence="10">The sequence shown here is derived from an EMBL/GenBank/DDBJ whole genome shotgun (WGS) entry which is preliminary data.</text>
</comment>
<sequence>MRVHALSRYSDSRGLTLALLTAAQFLVVLNTSIVNVALPAIDRDLGLSQTGLTWIVNAYLIAFGALLPVGGRLADLFGSRTTFVAGLVLFVGGSLVASVPAGAGLLIAARAAQGVGAAVLSPAALAILLSRFPPGPDRGRALGIWGAAAAAGGAAGVLLSGLLTSALGWWSIFAVSVAAGVPALLSVPCLIPRDTGSRGGRLDVPGALAVTAGLTLLVYGLGSRDGSGAERFLVPAAGIVLLLSLVPLERRATDPLIPPVLLGNRSVVAGNLLMLLLGMVWVGTFFFLPLYQQKVLSYSPLTAGLTQLPLAGALMAASALAGRLRSTLLPGLVLLAVGLLWLARLPLDGTFPADLLGPSILIGLGLGLAFVPLTALGVSGVDPRHAGVAGGLINTARQVGGALGLAILTSLSSTAAAEKGLGPAALAQGYRRALIGAAVISLLAAIGAGVHALRDSGRTSRSTVSTTQ</sequence>
<dbReference type="GO" id="GO:0005886">
    <property type="term" value="C:plasma membrane"/>
    <property type="evidence" value="ECO:0007669"/>
    <property type="project" value="UniProtKB-SubCell"/>
</dbReference>
<keyword evidence="2" id="KW-0813">Transport</keyword>
<dbReference type="InterPro" id="IPR020846">
    <property type="entry name" value="MFS_dom"/>
</dbReference>
<dbReference type="CDD" id="cd17321">
    <property type="entry name" value="MFS_MMR_MDR_like"/>
    <property type="match status" value="1"/>
</dbReference>
<evidence type="ECO:0000256" key="3">
    <source>
        <dbReference type="ARBA" id="ARBA00022475"/>
    </source>
</evidence>
<feature type="transmembrane region" description="Helical" evidence="8">
    <location>
        <begin position="399"/>
        <end position="417"/>
    </location>
</feature>
<feature type="transmembrane region" description="Helical" evidence="8">
    <location>
        <begin position="142"/>
        <end position="163"/>
    </location>
</feature>
<dbReference type="PANTHER" id="PTHR42718:SF46">
    <property type="entry name" value="BLR6921 PROTEIN"/>
    <property type="match status" value="1"/>
</dbReference>
<feature type="transmembrane region" description="Helical" evidence="8">
    <location>
        <begin position="359"/>
        <end position="378"/>
    </location>
</feature>
<dbReference type="InterPro" id="IPR011701">
    <property type="entry name" value="MFS"/>
</dbReference>
<dbReference type="SUPFAM" id="SSF103473">
    <property type="entry name" value="MFS general substrate transporter"/>
    <property type="match status" value="1"/>
</dbReference>
<proteinExistence type="predicted"/>
<keyword evidence="3" id="KW-1003">Cell membrane</keyword>
<evidence type="ECO:0000256" key="2">
    <source>
        <dbReference type="ARBA" id="ARBA00022448"/>
    </source>
</evidence>
<dbReference type="EMBL" id="BMSX01000011">
    <property type="protein sequence ID" value="GGR25544.1"/>
    <property type="molecule type" value="Genomic_DNA"/>
</dbReference>
<feature type="transmembrane region" description="Helical" evidence="8">
    <location>
        <begin position="83"/>
        <end position="105"/>
    </location>
</feature>
<feature type="transmembrane region" description="Helical" evidence="8">
    <location>
        <begin position="111"/>
        <end position="130"/>
    </location>
</feature>
<feature type="domain" description="Major facilitator superfamily (MFS) profile" evidence="9">
    <location>
        <begin position="16"/>
        <end position="456"/>
    </location>
</feature>
<name>A0A918FAT2_9ACTN</name>
<evidence type="ECO:0000256" key="5">
    <source>
        <dbReference type="ARBA" id="ARBA00022989"/>
    </source>
</evidence>
<dbReference type="RefSeq" id="WP_189939654.1">
    <property type="nucleotide sequence ID" value="NZ_BMSX01000011.1"/>
</dbReference>
<evidence type="ECO:0000256" key="4">
    <source>
        <dbReference type="ARBA" id="ARBA00022692"/>
    </source>
</evidence>
<reference evidence="10" key="2">
    <citation type="submission" date="2020-09" db="EMBL/GenBank/DDBJ databases">
        <authorList>
            <person name="Sun Q."/>
            <person name="Ohkuma M."/>
        </authorList>
    </citation>
    <scope>NUCLEOTIDE SEQUENCE</scope>
    <source>
        <strain evidence="10">JCM 4346</strain>
    </source>
</reference>
<evidence type="ECO:0000313" key="10">
    <source>
        <dbReference type="EMBL" id="GGR25544.1"/>
    </source>
</evidence>
<dbReference type="GO" id="GO:0046677">
    <property type="term" value="P:response to antibiotic"/>
    <property type="evidence" value="ECO:0007669"/>
    <property type="project" value="UniProtKB-KW"/>
</dbReference>
<dbReference type="InterPro" id="IPR036259">
    <property type="entry name" value="MFS_trans_sf"/>
</dbReference>
<dbReference type="Gene3D" id="1.20.1720.10">
    <property type="entry name" value="Multidrug resistance protein D"/>
    <property type="match status" value="1"/>
</dbReference>
<feature type="transmembrane region" description="Helical" evidence="8">
    <location>
        <begin position="268"/>
        <end position="291"/>
    </location>
</feature>
<keyword evidence="7" id="KW-0046">Antibiotic resistance</keyword>
<comment type="subcellular location">
    <subcellularLocation>
        <location evidence="1">Cell membrane</location>
        <topology evidence="1">Multi-pass membrane protein</topology>
    </subcellularLocation>
</comment>
<accession>A0A918FAT2</accession>
<protein>
    <submittedName>
        <fullName evidence="10">MFS transporter</fullName>
    </submittedName>
</protein>
<feature type="transmembrane region" description="Helical" evidence="8">
    <location>
        <begin position="429"/>
        <end position="453"/>
    </location>
</feature>
<evidence type="ECO:0000256" key="6">
    <source>
        <dbReference type="ARBA" id="ARBA00023136"/>
    </source>
</evidence>
<feature type="transmembrane region" description="Helical" evidence="8">
    <location>
        <begin position="52"/>
        <end position="71"/>
    </location>
</feature>
<dbReference type="GO" id="GO:0022857">
    <property type="term" value="F:transmembrane transporter activity"/>
    <property type="evidence" value="ECO:0007669"/>
    <property type="project" value="InterPro"/>
</dbReference>
<dbReference type="Gene3D" id="1.20.1250.20">
    <property type="entry name" value="MFS general substrate transporter like domains"/>
    <property type="match status" value="1"/>
</dbReference>
<dbReference type="PANTHER" id="PTHR42718">
    <property type="entry name" value="MAJOR FACILITATOR SUPERFAMILY MULTIDRUG TRANSPORTER MFSC"/>
    <property type="match status" value="1"/>
</dbReference>
<dbReference type="Pfam" id="PF07690">
    <property type="entry name" value="MFS_1"/>
    <property type="match status" value="1"/>
</dbReference>
<keyword evidence="11" id="KW-1185">Reference proteome</keyword>
<organism evidence="10 11">
    <name type="scientific">Streptomyces aurantiogriseus</name>
    <dbReference type="NCBI Taxonomy" id="66870"/>
    <lineage>
        <taxon>Bacteria</taxon>
        <taxon>Bacillati</taxon>
        <taxon>Actinomycetota</taxon>
        <taxon>Actinomycetes</taxon>
        <taxon>Kitasatosporales</taxon>
        <taxon>Streptomycetaceae</taxon>
        <taxon>Streptomyces</taxon>
    </lineage>
</organism>
<keyword evidence="4 8" id="KW-0812">Transmembrane</keyword>
<feature type="transmembrane region" description="Helical" evidence="8">
    <location>
        <begin position="169"/>
        <end position="190"/>
    </location>
</feature>
<feature type="transmembrane region" description="Helical" evidence="8">
    <location>
        <begin position="303"/>
        <end position="321"/>
    </location>
</feature>
<dbReference type="PROSITE" id="PS50850">
    <property type="entry name" value="MFS"/>
    <property type="match status" value="1"/>
</dbReference>
<dbReference type="Proteomes" id="UP000658320">
    <property type="component" value="Unassembled WGS sequence"/>
</dbReference>
<keyword evidence="5 8" id="KW-1133">Transmembrane helix</keyword>
<feature type="transmembrane region" description="Helical" evidence="8">
    <location>
        <begin position="328"/>
        <end position="347"/>
    </location>
</feature>
<evidence type="ECO:0000259" key="9">
    <source>
        <dbReference type="PROSITE" id="PS50850"/>
    </source>
</evidence>
<feature type="transmembrane region" description="Helical" evidence="8">
    <location>
        <begin position="202"/>
        <end position="220"/>
    </location>
</feature>
<keyword evidence="6 8" id="KW-0472">Membrane</keyword>
<evidence type="ECO:0000313" key="11">
    <source>
        <dbReference type="Proteomes" id="UP000658320"/>
    </source>
</evidence>
<evidence type="ECO:0000256" key="8">
    <source>
        <dbReference type="SAM" id="Phobius"/>
    </source>
</evidence>
<dbReference type="AlphaFoldDB" id="A0A918FAT2"/>
<evidence type="ECO:0000256" key="1">
    <source>
        <dbReference type="ARBA" id="ARBA00004651"/>
    </source>
</evidence>
<feature type="transmembrane region" description="Helical" evidence="8">
    <location>
        <begin position="232"/>
        <end position="248"/>
    </location>
</feature>